<dbReference type="PANTHER" id="PTHR30344">
    <property type="entry name" value="6-PHOSPHOGLUCONOLACTONASE-RELATED"/>
    <property type="match status" value="1"/>
</dbReference>
<keyword evidence="2" id="KW-0313">Glucose metabolism</keyword>
<protein>
    <submittedName>
        <fullName evidence="3">Lactonase family protein</fullName>
    </submittedName>
</protein>
<evidence type="ECO:0000256" key="1">
    <source>
        <dbReference type="ARBA" id="ARBA00005564"/>
    </source>
</evidence>
<dbReference type="Gene3D" id="2.130.10.10">
    <property type="entry name" value="YVTN repeat-like/Quinoprotein amine dehydrogenase"/>
    <property type="match status" value="1"/>
</dbReference>
<evidence type="ECO:0000256" key="2">
    <source>
        <dbReference type="ARBA" id="ARBA00022526"/>
    </source>
</evidence>
<gene>
    <name evidence="3" type="ORF">JIN87_20750</name>
</gene>
<proteinExistence type="inferred from homology"/>
<dbReference type="AlphaFoldDB" id="A0A934S1J1"/>
<reference evidence="3" key="1">
    <citation type="submission" date="2021-01" db="EMBL/GenBank/DDBJ databases">
        <title>Modified the classification status of verrucomicrobia.</title>
        <authorList>
            <person name="Feng X."/>
        </authorList>
    </citation>
    <scope>NUCLEOTIDE SEQUENCE</scope>
    <source>
        <strain evidence="3">KCTC 13126</strain>
    </source>
</reference>
<dbReference type="EMBL" id="JAENIL010000045">
    <property type="protein sequence ID" value="MBK1879329.1"/>
    <property type="molecule type" value="Genomic_DNA"/>
</dbReference>
<sequence>MIPLPQLFFSFFIYISFSSAPTMPATPLYIASADNEGQAGIYLAHFDPNDGSLSTPSKLIGERPFFFKLSANGEHLYLTTHQGQSDNAAALHSYRIEPDNTLAPLNSVPFPGRIPLHIDLHPEGTHALVANYLTPTVVSIAIREDGSLSQVTDEVTLTGSSIHPKRQDHSYPHSSFFSPDGKYAYVCDRGTDRLGSYAFDPSNDTLTPLTRPIVARPGAGPRHLAWHPDGTGLFVINEINGSLTHYAYDTATGYLSEGNTYPTTAPDQTAENFSAEVRIHPNGKFIYASNRGPDTLAVFKIADDHSLTLVQRISSGGQHPRYFEIHPSGEWLIVSNKNSDNLTLFSLDPATGQLTAKSNTPFPAPTGLAFR</sequence>
<keyword evidence="2" id="KW-0119">Carbohydrate metabolism</keyword>
<accession>A0A934S1J1</accession>
<dbReference type="InterPro" id="IPR015943">
    <property type="entry name" value="WD40/YVTN_repeat-like_dom_sf"/>
</dbReference>
<dbReference type="GO" id="GO:0006006">
    <property type="term" value="P:glucose metabolic process"/>
    <property type="evidence" value="ECO:0007669"/>
    <property type="project" value="UniProtKB-KW"/>
</dbReference>
<dbReference type="InterPro" id="IPR011048">
    <property type="entry name" value="Haem_d1_sf"/>
</dbReference>
<dbReference type="PANTHER" id="PTHR30344:SF1">
    <property type="entry name" value="6-PHOSPHOGLUCONOLACTONASE"/>
    <property type="match status" value="1"/>
</dbReference>
<dbReference type="RefSeq" id="WP_200357542.1">
    <property type="nucleotide sequence ID" value="NZ_JAENIL010000045.1"/>
</dbReference>
<dbReference type="SUPFAM" id="SSF51004">
    <property type="entry name" value="C-terminal (heme d1) domain of cytochrome cd1-nitrite reductase"/>
    <property type="match status" value="1"/>
</dbReference>
<comment type="caution">
    <text evidence="3">The sequence shown here is derived from an EMBL/GenBank/DDBJ whole genome shotgun (WGS) entry which is preliminary data.</text>
</comment>
<dbReference type="InterPro" id="IPR019405">
    <property type="entry name" value="Lactonase_7-beta_prop"/>
</dbReference>
<keyword evidence="4" id="KW-1185">Reference proteome</keyword>
<dbReference type="Proteomes" id="UP000617628">
    <property type="component" value="Unassembled WGS sequence"/>
</dbReference>
<dbReference type="Pfam" id="PF10282">
    <property type="entry name" value="Lactonase"/>
    <property type="match status" value="1"/>
</dbReference>
<evidence type="ECO:0000313" key="4">
    <source>
        <dbReference type="Proteomes" id="UP000617628"/>
    </source>
</evidence>
<dbReference type="InterPro" id="IPR050282">
    <property type="entry name" value="Cycloisomerase_2"/>
</dbReference>
<comment type="similarity">
    <text evidence="1">Belongs to the cycloisomerase 2 family.</text>
</comment>
<dbReference type="GO" id="GO:0017057">
    <property type="term" value="F:6-phosphogluconolactonase activity"/>
    <property type="evidence" value="ECO:0007669"/>
    <property type="project" value="TreeGrafter"/>
</dbReference>
<evidence type="ECO:0000313" key="3">
    <source>
        <dbReference type="EMBL" id="MBK1879329.1"/>
    </source>
</evidence>
<name>A0A934S1J1_9BACT</name>
<organism evidence="3 4">
    <name type="scientific">Pelagicoccus mobilis</name>
    <dbReference type="NCBI Taxonomy" id="415221"/>
    <lineage>
        <taxon>Bacteria</taxon>
        <taxon>Pseudomonadati</taxon>
        <taxon>Verrucomicrobiota</taxon>
        <taxon>Opitutia</taxon>
        <taxon>Puniceicoccales</taxon>
        <taxon>Pelagicoccaceae</taxon>
        <taxon>Pelagicoccus</taxon>
    </lineage>
</organism>